<evidence type="ECO:0000259" key="8">
    <source>
        <dbReference type="Pfam" id="PF16874"/>
    </source>
</evidence>
<evidence type="ECO:0000256" key="3">
    <source>
        <dbReference type="ARBA" id="ARBA00022801"/>
    </source>
</evidence>
<sequence>MNTRKSQCTDSTPQIIAHDEQKQFHLTNGLVSYIIMADSQGKLLNLYFGAAVADRESFAHLVELQHRPPATCRIEGDLTYSLEHLRQEYPEYGTGDYRQPAIVVLQENGSRLTDLQYKSYKIIEGKPNLTGLPATRAEKEQGKTLRIILEDSLTGLEVALNYTIFADSPVLARSAEIINAGSQRLVVERAMSLSLDMPDSDYDMTIFTGAWSRERNPHTYRLHEGIQEITSLRNASGHFMNPTSILSRPGTNETMGEALGLAFVYSGNFDLHAEVDTYQVTRIQVGINDANFAWRLAPGDSFQTPEALISWTQDGLQALSQGFHSMVREHLVREPWNHRTRPILINNWEATYFNFDEDRLVSIASKAKEAGIELFVLDDGWFGERNGDTAGLGDWAPNKDRLPQGMTGLAKRINDMGMKFGLWFEPEAVNKDSDLYRTHPDWAIHTPDRHMNHGRNEFLLDFSNPDVVDNIYTQMHRILSTANISYIKWDMNRLVSEGFDNIRGPESQGEFHHRYILGVYSLLQRLLDAFPDLLIEGCASGGGRFDMGMLYYTPQIWCSDDTDAVERMKIQYGTSYFYPPSTMGAHVSIVPNHQTGRVTPITTRGNVAMFGTFGYELDLNALDAQDMKEVHQQVAFYKQHRDVMAYGSFYRLRAPYDNHQCAWMVVSPDRRTAIVGDYTLLLEPNGPYTRLKLEGLDPDAVYSISCTGASSINGMSLKGDELMRIGMIDSDAACGEIGGINPLGSTKDFDSRLFVLTAR</sequence>
<name>A0A086BNN7_9BIFI</name>
<feature type="binding site" evidence="7">
    <location>
        <position position="455"/>
    </location>
    <ligand>
        <name>substrate</name>
    </ligand>
</feature>
<dbReference type="RefSeq" id="WP_044088031.1">
    <property type="nucleotide sequence ID" value="NZ_ATLK01000002.1"/>
</dbReference>
<dbReference type="EMBL" id="ATLK01000002">
    <property type="protein sequence ID" value="KFF30551.1"/>
    <property type="molecule type" value="Genomic_DNA"/>
</dbReference>
<dbReference type="PANTHER" id="PTHR43053:SF3">
    <property type="entry name" value="ALPHA-GALACTOSIDASE C-RELATED"/>
    <property type="match status" value="1"/>
</dbReference>
<evidence type="ECO:0000256" key="6">
    <source>
        <dbReference type="PIRSR" id="PIRSR005536-1"/>
    </source>
</evidence>
<dbReference type="PRINTS" id="PR00743">
    <property type="entry name" value="GLHYDRLASE36"/>
</dbReference>
<organism evidence="10 11">
    <name type="scientific">Bifidobacterium bombi DSM 19703</name>
    <dbReference type="NCBI Taxonomy" id="1341695"/>
    <lineage>
        <taxon>Bacteria</taxon>
        <taxon>Bacillati</taxon>
        <taxon>Actinomycetota</taxon>
        <taxon>Actinomycetes</taxon>
        <taxon>Bifidobacteriales</taxon>
        <taxon>Bifidobacteriaceae</taxon>
        <taxon>Bifidobacterium</taxon>
    </lineage>
</organism>
<dbReference type="EC" id="3.2.1.22" evidence="2 5"/>
<dbReference type="PIRSF" id="PIRSF005536">
    <property type="entry name" value="Agal"/>
    <property type="match status" value="1"/>
</dbReference>
<feature type="domain" description="Glycosyl hydrolase family 36 N-terminal" evidence="9">
    <location>
        <begin position="41"/>
        <end position="297"/>
    </location>
</feature>
<dbReference type="InterPro" id="IPR002252">
    <property type="entry name" value="Glyco_hydro_36"/>
</dbReference>
<dbReference type="Gene3D" id="2.70.98.60">
    <property type="entry name" value="alpha-galactosidase from lactobacil brevis"/>
    <property type="match status" value="1"/>
</dbReference>
<evidence type="ECO:0000256" key="1">
    <source>
        <dbReference type="ARBA" id="ARBA00001255"/>
    </source>
</evidence>
<dbReference type="PROSITE" id="PS00512">
    <property type="entry name" value="ALPHA_GALACTOSIDASE"/>
    <property type="match status" value="1"/>
</dbReference>
<dbReference type="OrthoDB" id="9758822at2"/>
<dbReference type="InterPro" id="IPR013785">
    <property type="entry name" value="Aldolase_TIM"/>
</dbReference>
<feature type="binding site" evidence="7">
    <location>
        <position position="560"/>
    </location>
    <ligand>
        <name>substrate</name>
    </ligand>
</feature>
<feature type="active site" description="Nucleophile" evidence="6">
    <location>
        <position position="490"/>
    </location>
</feature>
<gene>
    <name evidence="10" type="ORF">BBOMB_1408</name>
</gene>
<dbReference type="eggNOG" id="COG3345">
    <property type="taxonomic scope" value="Bacteria"/>
</dbReference>
<proteinExistence type="inferred from homology"/>
<evidence type="ECO:0000256" key="5">
    <source>
        <dbReference type="PIRNR" id="PIRNR005536"/>
    </source>
</evidence>
<evidence type="ECO:0000256" key="2">
    <source>
        <dbReference type="ARBA" id="ARBA00012755"/>
    </source>
</evidence>
<feature type="binding site" evidence="7">
    <location>
        <begin position="378"/>
        <end position="379"/>
    </location>
    <ligand>
        <name>substrate</name>
    </ligand>
</feature>
<evidence type="ECO:0000256" key="7">
    <source>
        <dbReference type="PIRSR" id="PIRSR005536-2"/>
    </source>
</evidence>
<comment type="caution">
    <text evidence="10">The sequence shown here is derived from an EMBL/GenBank/DDBJ whole genome shotgun (WGS) entry which is preliminary data.</text>
</comment>
<feature type="active site" description="Proton donor" evidence="6">
    <location>
        <position position="560"/>
    </location>
</feature>
<dbReference type="PANTHER" id="PTHR43053">
    <property type="entry name" value="GLYCOSIDASE FAMILY 31"/>
    <property type="match status" value="1"/>
</dbReference>
<dbReference type="Pfam" id="PF16875">
    <property type="entry name" value="Glyco_hydro_36N"/>
    <property type="match status" value="1"/>
</dbReference>
<dbReference type="InterPro" id="IPR031705">
    <property type="entry name" value="Glyco_hydro_36_C"/>
</dbReference>
<dbReference type="InterPro" id="IPR031704">
    <property type="entry name" value="Glyco_hydro_36_N"/>
</dbReference>
<accession>A0A086BNN7</accession>
<evidence type="ECO:0000259" key="9">
    <source>
        <dbReference type="Pfam" id="PF16875"/>
    </source>
</evidence>
<dbReference type="InterPro" id="IPR013780">
    <property type="entry name" value="Glyco_hydro_b"/>
</dbReference>
<dbReference type="InterPro" id="IPR038417">
    <property type="entry name" value="Alpga-gal_N_sf"/>
</dbReference>
<feature type="binding site" evidence="7">
    <location>
        <begin position="488"/>
        <end position="492"/>
    </location>
    <ligand>
        <name>substrate</name>
    </ligand>
</feature>
<dbReference type="Proteomes" id="UP000028730">
    <property type="component" value="Unassembled WGS sequence"/>
</dbReference>
<dbReference type="SUPFAM" id="SSF51445">
    <property type="entry name" value="(Trans)glycosidases"/>
    <property type="match status" value="1"/>
</dbReference>
<dbReference type="CDD" id="cd14791">
    <property type="entry name" value="GH36"/>
    <property type="match status" value="1"/>
</dbReference>
<dbReference type="Pfam" id="PF02065">
    <property type="entry name" value="Melibiase"/>
    <property type="match status" value="1"/>
</dbReference>
<feature type="binding site" evidence="7">
    <location>
        <position position="211"/>
    </location>
    <ligand>
        <name>substrate</name>
    </ligand>
</feature>
<dbReference type="FunFam" id="3.20.20.70:FF:000118">
    <property type="entry name" value="Alpha-galactosidase"/>
    <property type="match status" value="1"/>
</dbReference>
<keyword evidence="11" id="KW-1185">Reference proteome</keyword>
<dbReference type="InterPro" id="IPR000111">
    <property type="entry name" value="Glyco_hydro_27/36_CS"/>
</dbReference>
<evidence type="ECO:0000313" key="10">
    <source>
        <dbReference type="EMBL" id="KFF30551.1"/>
    </source>
</evidence>
<feature type="binding site" evidence="7">
    <location>
        <position position="538"/>
    </location>
    <ligand>
        <name>substrate</name>
    </ligand>
</feature>
<evidence type="ECO:0000313" key="11">
    <source>
        <dbReference type="Proteomes" id="UP000028730"/>
    </source>
</evidence>
<dbReference type="Gene3D" id="2.60.40.1180">
    <property type="entry name" value="Golgi alpha-mannosidase II"/>
    <property type="match status" value="1"/>
</dbReference>
<dbReference type="InterPro" id="IPR050985">
    <property type="entry name" value="Alpha-glycosidase_related"/>
</dbReference>
<dbReference type="AlphaFoldDB" id="A0A086BNN7"/>
<keyword evidence="4 5" id="KW-0326">Glycosidase</keyword>
<dbReference type="GO" id="GO:0016052">
    <property type="term" value="P:carbohydrate catabolic process"/>
    <property type="evidence" value="ECO:0007669"/>
    <property type="project" value="InterPro"/>
</dbReference>
<reference evidence="10 11" key="1">
    <citation type="journal article" date="2014" name="Appl. Environ. Microbiol.">
        <title>Genomic encyclopedia of type strains of the genus Bifidobacterium.</title>
        <authorList>
            <person name="Milani C."/>
            <person name="Lugli G.A."/>
            <person name="Duranti S."/>
            <person name="Turroni F."/>
            <person name="Bottacini F."/>
            <person name="Mangifesta M."/>
            <person name="Sanchez B."/>
            <person name="Viappiani A."/>
            <person name="Mancabelli L."/>
            <person name="Taminiau B."/>
            <person name="Delcenserie V."/>
            <person name="Barrangou R."/>
            <person name="Margolles A."/>
            <person name="van Sinderen D."/>
            <person name="Ventura M."/>
        </authorList>
    </citation>
    <scope>NUCLEOTIDE SEQUENCE [LARGE SCALE GENOMIC DNA]</scope>
    <source>
        <strain evidence="10 11">DSM 19703</strain>
    </source>
</reference>
<comment type="catalytic activity">
    <reaction evidence="1 5">
        <text>Hydrolysis of terminal, non-reducing alpha-D-galactose residues in alpha-D-galactosides, including galactose oligosaccharides, galactomannans and galactolipids.</text>
        <dbReference type="EC" id="3.2.1.22"/>
    </reaction>
</comment>
<protein>
    <recommendedName>
        <fullName evidence="2 5">Alpha-galactosidase</fullName>
        <ecNumber evidence="2 5">3.2.1.22</ecNumber>
    </recommendedName>
</protein>
<evidence type="ECO:0000256" key="4">
    <source>
        <dbReference type="ARBA" id="ARBA00023295"/>
    </source>
</evidence>
<dbReference type="Pfam" id="PF16874">
    <property type="entry name" value="Glyco_hydro_36C"/>
    <property type="match status" value="1"/>
</dbReference>
<feature type="domain" description="Glycosyl hydrolase family 36 C-terminal" evidence="8">
    <location>
        <begin position="660"/>
        <end position="756"/>
    </location>
</feature>
<dbReference type="STRING" id="1341695.BBOMB_1408"/>
<dbReference type="GO" id="GO:0004557">
    <property type="term" value="F:alpha-galactosidase activity"/>
    <property type="evidence" value="ECO:0007669"/>
    <property type="project" value="UniProtKB-UniRule"/>
</dbReference>
<keyword evidence="3 5" id="KW-0378">Hydrolase</keyword>
<comment type="similarity">
    <text evidence="5">Belongs to the glycosyl hydrolase.</text>
</comment>
<dbReference type="Gene3D" id="3.20.20.70">
    <property type="entry name" value="Aldolase class I"/>
    <property type="match status" value="1"/>
</dbReference>
<dbReference type="InterPro" id="IPR017853">
    <property type="entry name" value="GH"/>
</dbReference>